<reference evidence="1" key="1">
    <citation type="journal article" date="2015" name="Nature">
        <title>Complex archaea that bridge the gap between prokaryotes and eukaryotes.</title>
        <authorList>
            <person name="Spang A."/>
            <person name="Saw J.H."/>
            <person name="Jorgensen S.L."/>
            <person name="Zaremba-Niedzwiedzka K."/>
            <person name="Martijn J."/>
            <person name="Lind A.E."/>
            <person name="van Eijk R."/>
            <person name="Schleper C."/>
            <person name="Guy L."/>
            <person name="Ettema T.J."/>
        </authorList>
    </citation>
    <scope>NUCLEOTIDE SEQUENCE</scope>
</reference>
<dbReference type="AlphaFoldDB" id="A0A0F9C8E7"/>
<protein>
    <submittedName>
        <fullName evidence="1">Uncharacterized protein</fullName>
    </submittedName>
</protein>
<proteinExistence type="predicted"/>
<evidence type="ECO:0000313" key="1">
    <source>
        <dbReference type="EMBL" id="KKL22587.1"/>
    </source>
</evidence>
<feature type="non-terminal residue" evidence="1">
    <location>
        <position position="234"/>
    </location>
</feature>
<name>A0A0F9C8E7_9ZZZZ</name>
<accession>A0A0F9C8E7</accession>
<sequence>MPIDRTLGIRDEKFSGFGAVYAQKGGGVAAALRDNLIRKTQTLLVGVGTTDLTDNSAGVAGILFTAANVGGILTGTPGVIIADDNPDTFTRDAGSWVVDGFRVGDTITVTGSASNNSTFVITVLTDLVLTTSGSVVAESSQTDLVITSPGDEVITLANVKANSLLTGDGPFQVASIGAALTGTPGVVIATDTDDFTRDAGSWIDDGFVVGQTVTVTGSASNNSAFTITTVVALT</sequence>
<dbReference type="EMBL" id="LAZR01037293">
    <property type="protein sequence ID" value="KKL22587.1"/>
    <property type="molecule type" value="Genomic_DNA"/>
</dbReference>
<gene>
    <name evidence="1" type="ORF">LCGC14_2433940</name>
</gene>
<organism evidence="1">
    <name type="scientific">marine sediment metagenome</name>
    <dbReference type="NCBI Taxonomy" id="412755"/>
    <lineage>
        <taxon>unclassified sequences</taxon>
        <taxon>metagenomes</taxon>
        <taxon>ecological metagenomes</taxon>
    </lineage>
</organism>
<comment type="caution">
    <text evidence="1">The sequence shown here is derived from an EMBL/GenBank/DDBJ whole genome shotgun (WGS) entry which is preliminary data.</text>
</comment>